<dbReference type="GeneID" id="41977737"/>
<evidence type="ECO:0000256" key="1">
    <source>
        <dbReference type="SAM" id="MobiDB-lite"/>
    </source>
</evidence>
<dbReference type="PANTHER" id="PTHR37781">
    <property type="entry name" value="TFIIH COMPLEX SUBUNIT"/>
    <property type="match status" value="1"/>
</dbReference>
<evidence type="ECO:0000313" key="3">
    <source>
        <dbReference type="Proteomes" id="UP000319257"/>
    </source>
</evidence>
<feature type="compositionally biased region" description="Polar residues" evidence="1">
    <location>
        <begin position="211"/>
        <end position="228"/>
    </location>
</feature>
<evidence type="ECO:0008006" key="4">
    <source>
        <dbReference type="Google" id="ProtNLM"/>
    </source>
</evidence>
<sequence length="273" mass="29654">MADSTASSAAPGGFLPQSLPSPAPSTSSPTTSLGLPHPRGHSLRPGSAKEEQVRRYAEDRLLHISRRYVKKYSISSPDDDVVGYKSLSELCKDLDSLINILWLSGTPSLQVPYFLNISNEFLTWMTSFPPSPNATFVTLRKLDHCFASLLAGEDIETKEVLPGFERGLRSGLSRTDMVRCKSVVEQTRVLVVDVMSREPEDEDMDEEETDGNVTESGAATDSNMSSSNWEDDDDPFEMDVARVYENTIVALGKALGDGGAMGDIAKTAEAAPS</sequence>
<gene>
    <name evidence="2" type="ORF">E0L32_010290</name>
</gene>
<comment type="caution">
    <text evidence="2">The sequence shown here is derived from an EMBL/GenBank/DDBJ whole genome shotgun (WGS) entry which is preliminary data.</text>
</comment>
<dbReference type="GO" id="GO:0005675">
    <property type="term" value="C:transcription factor TFIIH holo complex"/>
    <property type="evidence" value="ECO:0007669"/>
    <property type="project" value="TreeGrafter"/>
</dbReference>
<proteinExistence type="predicted"/>
<dbReference type="FunCoup" id="A0A507AV31">
    <property type="interactions" value="26"/>
</dbReference>
<dbReference type="InParanoid" id="A0A507AV31"/>
<feature type="region of interest" description="Disordered" evidence="1">
    <location>
        <begin position="196"/>
        <end position="234"/>
    </location>
</feature>
<dbReference type="OrthoDB" id="5420410at2759"/>
<dbReference type="Proteomes" id="UP000319257">
    <property type="component" value="Unassembled WGS sequence"/>
</dbReference>
<feature type="compositionally biased region" description="Acidic residues" evidence="1">
    <location>
        <begin position="199"/>
        <end position="210"/>
    </location>
</feature>
<feature type="compositionally biased region" description="Low complexity" evidence="1">
    <location>
        <begin position="15"/>
        <end position="36"/>
    </location>
</feature>
<dbReference type="AlphaFoldDB" id="A0A507AV31"/>
<dbReference type="Pfam" id="PF17110">
    <property type="entry name" value="TFB6"/>
    <property type="match status" value="1"/>
</dbReference>
<dbReference type="InterPro" id="IPR031349">
    <property type="entry name" value="Tfb6"/>
</dbReference>
<evidence type="ECO:0000313" key="2">
    <source>
        <dbReference type="EMBL" id="TPX08090.1"/>
    </source>
</evidence>
<dbReference type="PANTHER" id="PTHR37781:SF1">
    <property type="entry name" value="ADR380WP"/>
    <property type="match status" value="1"/>
</dbReference>
<keyword evidence="3" id="KW-1185">Reference proteome</keyword>
<reference evidence="2 3" key="1">
    <citation type="submission" date="2019-06" db="EMBL/GenBank/DDBJ databases">
        <title>Draft genome sequence of the filamentous fungus Phialemoniopsis curvata isolated from diesel fuel.</title>
        <authorList>
            <person name="Varaljay V.A."/>
            <person name="Lyon W.J."/>
            <person name="Crouch A.L."/>
            <person name="Drake C.E."/>
            <person name="Hollomon J.M."/>
            <person name="Nadeau L.J."/>
            <person name="Nunn H.S."/>
            <person name="Stevenson B.S."/>
            <person name="Bojanowski C.L."/>
            <person name="Crookes-Goodson W.J."/>
        </authorList>
    </citation>
    <scope>NUCLEOTIDE SEQUENCE [LARGE SCALE GENOMIC DNA]</scope>
    <source>
        <strain evidence="2 3">D216</strain>
    </source>
</reference>
<protein>
    <recommendedName>
        <fullName evidence="4">Meiotic recombination protein DMC1</fullName>
    </recommendedName>
</protein>
<accession>A0A507AV31</accession>
<name>A0A507AV31_9PEZI</name>
<organism evidence="2 3">
    <name type="scientific">Thyridium curvatum</name>
    <dbReference type="NCBI Taxonomy" id="1093900"/>
    <lineage>
        <taxon>Eukaryota</taxon>
        <taxon>Fungi</taxon>
        <taxon>Dikarya</taxon>
        <taxon>Ascomycota</taxon>
        <taxon>Pezizomycotina</taxon>
        <taxon>Sordariomycetes</taxon>
        <taxon>Sordariomycetidae</taxon>
        <taxon>Thyridiales</taxon>
        <taxon>Thyridiaceae</taxon>
        <taxon>Thyridium</taxon>
    </lineage>
</organism>
<feature type="region of interest" description="Disordered" evidence="1">
    <location>
        <begin position="1"/>
        <end position="52"/>
    </location>
</feature>
<dbReference type="STRING" id="1093900.A0A507AV31"/>
<dbReference type="RefSeq" id="XP_030989801.1">
    <property type="nucleotide sequence ID" value="XM_031132892.1"/>
</dbReference>
<dbReference type="EMBL" id="SKBQ01000081">
    <property type="protein sequence ID" value="TPX08090.1"/>
    <property type="molecule type" value="Genomic_DNA"/>
</dbReference>